<dbReference type="InterPro" id="IPR013785">
    <property type="entry name" value="Aldolase_TIM"/>
</dbReference>
<dbReference type="CDD" id="cd02803">
    <property type="entry name" value="OYE_like_FMN_family"/>
    <property type="match status" value="1"/>
</dbReference>
<evidence type="ECO:0000259" key="10">
    <source>
        <dbReference type="Pfam" id="PF00724"/>
    </source>
</evidence>
<dbReference type="PRINTS" id="PR00469">
    <property type="entry name" value="PNDRDTASEII"/>
</dbReference>
<dbReference type="SUPFAM" id="SSF51905">
    <property type="entry name" value="FAD/NAD(P)-binding domain"/>
    <property type="match status" value="1"/>
</dbReference>
<gene>
    <name evidence="12" type="ORF">BW731_00835</name>
</gene>
<dbReference type="AlphaFoldDB" id="A0A1V4DEG2"/>
<evidence type="ECO:0000256" key="3">
    <source>
        <dbReference type="ARBA" id="ARBA00011048"/>
    </source>
</evidence>
<organism evidence="12 13">
    <name type="scientific">Vagococcus martis</name>
    <dbReference type="NCBI Taxonomy" id="1768210"/>
    <lineage>
        <taxon>Bacteria</taxon>
        <taxon>Bacillati</taxon>
        <taxon>Bacillota</taxon>
        <taxon>Bacilli</taxon>
        <taxon>Lactobacillales</taxon>
        <taxon>Enterococcaceae</taxon>
        <taxon>Vagococcus</taxon>
    </lineage>
</organism>
<comment type="cofactor">
    <cofactor evidence="1">
        <name>FMN</name>
        <dbReference type="ChEBI" id="CHEBI:58210"/>
    </cofactor>
</comment>
<evidence type="ECO:0000256" key="1">
    <source>
        <dbReference type="ARBA" id="ARBA00001917"/>
    </source>
</evidence>
<protein>
    <submittedName>
        <fullName evidence="12">2,4-dienoyl-CoA reductase</fullName>
    </submittedName>
</protein>
<dbReference type="SUPFAM" id="SSF51395">
    <property type="entry name" value="FMN-linked oxidoreductases"/>
    <property type="match status" value="1"/>
</dbReference>
<evidence type="ECO:0000256" key="7">
    <source>
        <dbReference type="ARBA" id="ARBA00023002"/>
    </source>
</evidence>
<dbReference type="GO" id="GO:0046872">
    <property type="term" value="F:metal ion binding"/>
    <property type="evidence" value="ECO:0007669"/>
    <property type="project" value="UniProtKB-KW"/>
</dbReference>
<dbReference type="PANTHER" id="PTHR42917:SF2">
    <property type="entry name" value="2,4-DIENOYL-COA REDUCTASE [(2E)-ENOYL-COA-PRODUCING]"/>
    <property type="match status" value="1"/>
</dbReference>
<dbReference type="SUPFAM" id="SSF51971">
    <property type="entry name" value="Nucleotide-binding domain"/>
    <property type="match status" value="1"/>
</dbReference>
<keyword evidence="6" id="KW-0479">Metal-binding</keyword>
<dbReference type="GO" id="GO:0016491">
    <property type="term" value="F:oxidoreductase activity"/>
    <property type="evidence" value="ECO:0007669"/>
    <property type="project" value="UniProtKB-KW"/>
</dbReference>
<dbReference type="Proteomes" id="UP000189970">
    <property type="component" value="Unassembled WGS sequence"/>
</dbReference>
<dbReference type="Gene3D" id="3.40.50.720">
    <property type="entry name" value="NAD(P)-binding Rossmann-like Domain"/>
    <property type="match status" value="1"/>
</dbReference>
<dbReference type="GO" id="GO:0051536">
    <property type="term" value="F:iron-sulfur cluster binding"/>
    <property type="evidence" value="ECO:0007669"/>
    <property type="project" value="UniProtKB-KW"/>
</dbReference>
<keyword evidence="13" id="KW-1185">Reference proteome</keyword>
<keyword evidence="9" id="KW-0411">Iron-sulfur</keyword>
<dbReference type="InterPro" id="IPR023753">
    <property type="entry name" value="FAD/NAD-binding_dom"/>
</dbReference>
<evidence type="ECO:0000259" key="11">
    <source>
        <dbReference type="Pfam" id="PF07992"/>
    </source>
</evidence>
<dbReference type="PANTHER" id="PTHR42917">
    <property type="entry name" value="2,4-DIENOYL-COA REDUCTASE"/>
    <property type="match status" value="1"/>
</dbReference>
<evidence type="ECO:0000256" key="8">
    <source>
        <dbReference type="ARBA" id="ARBA00023004"/>
    </source>
</evidence>
<dbReference type="InterPro" id="IPR051793">
    <property type="entry name" value="NADH:flavin_oxidoreductase"/>
</dbReference>
<dbReference type="EMBL" id="MVAB01000001">
    <property type="protein sequence ID" value="OPF86843.1"/>
    <property type="molecule type" value="Genomic_DNA"/>
</dbReference>
<evidence type="ECO:0000256" key="4">
    <source>
        <dbReference type="ARBA" id="ARBA00022630"/>
    </source>
</evidence>
<accession>A0A1V4DEG2</accession>
<sequence length="674" mass="75159">MEKYRKIFEPLQIKRMTLKNRVVMPPMGTNFANLDGTFNRDHLSYYEQRAKGGVGLITLENVCVDYPMGTNGTTQLRIDNEQYVPGLWTFNELMHSYGACTSVQINHAGASAYGLRLEGKQAVSSSDIPSKKGNPAPRSLTTEEIYHIVKKYGEAANRGQRAGFDCVEIHAGHSYLISQFLSPLYNKRTDEFGGTPENRARFAKLVVEEVRKQVGPFFPISLRFSADECLEGGNSLDDTLELLEYFVEEVDILNVSAALNDSIQFQIDQINLADGWRSYMAKKVKEKFGKVTVTSGNIRSPKIANEILENGDADLLAMGRGLIAEPNWVNKVQDGKEYLLRKCISCNIGCADHRIAKSRPIRCTVNPDVINEEAYKQDKVNNPINMIVIGGGTAGLEAATTAAEVGVNVTLYEEKNYLGGLACEIARLPDKRRIQDFVDYLEARANELDNLVIHTNKRFELEDLEDKSIDIIVNATGATPLLPPIKGLHEQLAKPNRRVFSIFDLLHNMSDFQETKGKDVVVIGGGAVGLDVVEYYAERGANSVSIVELQSEIGKDLDLITKISMFDMMEKHHVKQFTSSALVEVCDNHFVIESNQEKMTLPFDLGFVCLGMKAEAPLVEMLTEYSLQNDVVVKNIGDSKLARRIIEGTREGRDILKDIEKIDLKKSARKKVTS</sequence>
<evidence type="ECO:0000256" key="6">
    <source>
        <dbReference type="ARBA" id="ARBA00022723"/>
    </source>
</evidence>
<proteinExistence type="inferred from homology"/>
<dbReference type="GO" id="GO:0010181">
    <property type="term" value="F:FMN binding"/>
    <property type="evidence" value="ECO:0007669"/>
    <property type="project" value="InterPro"/>
</dbReference>
<evidence type="ECO:0000313" key="12">
    <source>
        <dbReference type="EMBL" id="OPF86843.1"/>
    </source>
</evidence>
<reference evidence="12 13" key="1">
    <citation type="submission" date="2017-02" db="EMBL/GenBank/DDBJ databases">
        <title>Vagococcus cremeus sp. nov., isolated from the small intestine of a marten, Martes flavigula.</title>
        <authorList>
            <person name="Tak E.J."/>
            <person name="Bae J.-W."/>
        </authorList>
    </citation>
    <scope>NUCLEOTIDE SEQUENCE [LARGE SCALE GENOMIC DNA]</scope>
    <source>
        <strain evidence="12 13">D7T301</strain>
    </source>
</reference>
<evidence type="ECO:0000256" key="5">
    <source>
        <dbReference type="ARBA" id="ARBA00022643"/>
    </source>
</evidence>
<keyword evidence="7" id="KW-0560">Oxidoreductase</keyword>
<dbReference type="PRINTS" id="PR00368">
    <property type="entry name" value="FADPNR"/>
</dbReference>
<feature type="domain" description="NADH:flavin oxidoreductase/NADH oxidase N-terminal" evidence="10">
    <location>
        <begin position="6"/>
        <end position="336"/>
    </location>
</feature>
<keyword evidence="4" id="KW-0285">Flavoprotein</keyword>
<dbReference type="Pfam" id="PF07992">
    <property type="entry name" value="Pyr_redox_2"/>
    <property type="match status" value="1"/>
</dbReference>
<dbReference type="Gene3D" id="3.50.50.60">
    <property type="entry name" value="FAD/NAD(P)-binding domain"/>
    <property type="match status" value="1"/>
</dbReference>
<dbReference type="InterPro" id="IPR036188">
    <property type="entry name" value="FAD/NAD-bd_sf"/>
</dbReference>
<keyword evidence="5" id="KW-0288">FMN</keyword>
<comment type="similarity">
    <text evidence="3">In the N-terminal section; belongs to the NADH:flavin oxidoreductase/NADH oxidase family.</text>
</comment>
<feature type="domain" description="FAD/NAD(P)-binding" evidence="11">
    <location>
        <begin position="386"/>
        <end position="619"/>
    </location>
</feature>
<dbReference type="Pfam" id="PF00724">
    <property type="entry name" value="Oxidored_FMN"/>
    <property type="match status" value="1"/>
</dbReference>
<evidence type="ECO:0000313" key="13">
    <source>
        <dbReference type="Proteomes" id="UP000189970"/>
    </source>
</evidence>
<name>A0A1V4DEG2_9ENTE</name>
<comment type="caution">
    <text evidence="12">The sequence shown here is derived from an EMBL/GenBank/DDBJ whole genome shotgun (WGS) entry which is preliminary data.</text>
</comment>
<dbReference type="InterPro" id="IPR001155">
    <property type="entry name" value="OxRdtase_FMN_N"/>
</dbReference>
<dbReference type="Gene3D" id="3.20.20.70">
    <property type="entry name" value="Aldolase class I"/>
    <property type="match status" value="1"/>
</dbReference>
<evidence type="ECO:0000256" key="9">
    <source>
        <dbReference type="ARBA" id="ARBA00023014"/>
    </source>
</evidence>
<comment type="cofactor">
    <cofactor evidence="2">
        <name>[4Fe-4S] cluster</name>
        <dbReference type="ChEBI" id="CHEBI:49883"/>
    </cofactor>
</comment>
<keyword evidence="8" id="KW-0408">Iron</keyword>
<evidence type="ECO:0000256" key="2">
    <source>
        <dbReference type="ARBA" id="ARBA00001966"/>
    </source>
</evidence>